<proteinExistence type="predicted"/>
<reference evidence="1 2" key="1">
    <citation type="submission" date="2018-06" db="EMBL/GenBank/DDBJ databases">
        <title>Genomic Encyclopedia of Archaeal and Bacterial Type Strains, Phase II (KMG-II): from individual species to whole genera.</title>
        <authorList>
            <person name="Goeker M."/>
        </authorList>
    </citation>
    <scope>NUCLEOTIDE SEQUENCE [LARGE SCALE GENOMIC DNA]</scope>
    <source>
        <strain evidence="1 2">DSM 22011</strain>
    </source>
</reference>
<protein>
    <submittedName>
        <fullName evidence="1">Uncharacterized protein</fullName>
    </submittedName>
</protein>
<dbReference type="AlphaFoldDB" id="A0A327YSQ0"/>
<accession>A0A327YSQ0</accession>
<comment type="caution">
    <text evidence="1">The sequence shown here is derived from an EMBL/GenBank/DDBJ whole genome shotgun (WGS) entry which is preliminary data.</text>
</comment>
<organism evidence="1 2">
    <name type="scientific">Salipiger aestuarii</name>
    <dbReference type="NCBI Taxonomy" id="568098"/>
    <lineage>
        <taxon>Bacteria</taxon>
        <taxon>Pseudomonadati</taxon>
        <taxon>Pseudomonadota</taxon>
        <taxon>Alphaproteobacteria</taxon>
        <taxon>Rhodobacterales</taxon>
        <taxon>Roseobacteraceae</taxon>
        <taxon>Salipiger</taxon>
    </lineage>
</organism>
<dbReference type="EMBL" id="QLMG01000001">
    <property type="protein sequence ID" value="RAK24118.1"/>
    <property type="molecule type" value="Genomic_DNA"/>
</dbReference>
<evidence type="ECO:0000313" key="1">
    <source>
        <dbReference type="EMBL" id="RAK24118.1"/>
    </source>
</evidence>
<sequence length="145" mass="16372">MMLAAMILLAGIAWAERRKITESRAWRDVRGLTPFHNVTVDRAEVQGSDLRVWGGLEKRRCEKIGHVAYTSAAGGQRFVAGFRSEEPKETPDDRPPVAGPQAFGPWVFTALYGAPDHVSFWALHRCPEGIQYNLVFRIPWADRRP</sequence>
<name>A0A327YSQ0_9RHOB</name>
<evidence type="ECO:0000313" key="2">
    <source>
        <dbReference type="Proteomes" id="UP000249165"/>
    </source>
</evidence>
<keyword evidence="2" id="KW-1185">Reference proteome</keyword>
<dbReference type="Proteomes" id="UP000249165">
    <property type="component" value="Unassembled WGS sequence"/>
</dbReference>
<gene>
    <name evidence="1" type="ORF">ATI53_1001225</name>
</gene>